<proteinExistence type="predicted"/>
<dbReference type="Pfam" id="PF00092">
    <property type="entry name" value="VWA"/>
    <property type="match status" value="1"/>
</dbReference>
<organism evidence="3 4">
    <name type="scientific">Pristionchus mayeri</name>
    <dbReference type="NCBI Taxonomy" id="1317129"/>
    <lineage>
        <taxon>Eukaryota</taxon>
        <taxon>Metazoa</taxon>
        <taxon>Ecdysozoa</taxon>
        <taxon>Nematoda</taxon>
        <taxon>Chromadorea</taxon>
        <taxon>Rhabditida</taxon>
        <taxon>Rhabditina</taxon>
        <taxon>Diplogasteromorpha</taxon>
        <taxon>Diplogasteroidea</taxon>
        <taxon>Neodiplogasteridae</taxon>
        <taxon>Pristionchus</taxon>
    </lineage>
</organism>
<dbReference type="InterPro" id="IPR036465">
    <property type="entry name" value="vWFA_dom_sf"/>
</dbReference>
<dbReference type="PANTHER" id="PTHR24020:SF84">
    <property type="entry name" value="VWFA DOMAIN-CONTAINING PROTEIN"/>
    <property type="match status" value="1"/>
</dbReference>
<evidence type="ECO:0000256" key="1">
    <source>
        <dbReference type="SAM" id="MobiDB-lite"/>
    </source>
</evidence>
<dbReference type="SUPFAM" id="SSF53300">
    <property type="entry name" value="vWA-like"/>
    <property type="match status" value="1"/>
</dbReference>
<gene>
    <name evidence="3" type="ORF">PMAYCL1PPCAC_03836</name>
</gene>
<dbReference type="AlphaFoldDB" id="A0AAN4Z6W9"/>
<evidence type="ECO:0000259" key="2">
    <source>
        <dbReference type="PROSITE" id="PS50234"/>
    </source>
</evidence>
<reference evidence="4" key="1">
    <citation type="submission" date="2022-10" db="EMBL/GenBank/DDBJ databases">
        <title>Genome assembly of Pristionchus species.</title>
        <authorList>
            <person name="Yoshida K."/>
            <person name="Sommer R.J."/>
        </authorList>
    </citation>
    <scope>NUCLEOTIDE SEQUENCE [LARGE SCALE GENOMIC DNA]</scope>
    <source>
        <strain evidence="4">RS5460</strain>
    </source>
</reference>
<dbReference type="Proteomes" id="UP001328107">
    <property type="component" value="Unassembled WGS sequence"/>
</dbReference>
<dbReference type="InterPro" id="IPR002035">
    <property type="entry name" value="VWF_A"/>
</dbReference>
<evidence type="ECO:0000313" key="4">
    <source>
        <dbReference type="Proteomes" id="UP001328107"/>
    </source>
</evidence>
<evidence type="ECO:0000313" key="3">
    <source>
        <dbReference type="EMBL" id="GMR33641.1"/>
    </source>
</evidence>
<dbReference type="SMART" id="SM00327">
    <property type="entry name" value="VWA"/>
    <property type="match status" value="1"/>
</dbReference>
<dbReference type="Gene3D" id="3.40.50.410">
    <property type="entry name" value="von Willebrand factor, type A domain"/>
    <property type="match status" value="1"/>
</dbReference>
<feature type="region of interest" description="Disordered" evidence="1">
    <location>
        <begin position="118"/>
        <end position="138"/>
    </location>
</feature>
<feature type="domain" description="VWFA" evidence="2">
    <location>
        <begin position="282"/>
        <end position="457"/>
    </location>
</feature>
<feature type="non-terminal residue" evidence="3">
    <location>
        <position position="1"/>
    </location>
</feature>
<dbReference type="InterPro" id="IPR050525">
    <property type="entry name" value="ECM_Assembly_Org"/>
</dbReference>
<protein>
    <recommendedName>
        <fullName evidence="2">VWFA domain-containing protein</fullName>
    </recommendedName>
</protein>
<name>A0AAN4Z6W9_9BILA</name>
<sequence>DSDRLPYILSFAEDTRSRDRTHAFVRREASNQDGFNHYALKSLSRATFVDAHDITDHRPFASINDVTSFYDERRNFAEVRDRELAFGPDEVRVSTDESYEYDPDFYDAIAAQTFAERSATVPRAPSTTPRPTTTVPPTTTVHYLPAMTYASVPLQALFERRFRPQQPPPAFAAPAQFRTFTTTPLPPTVIPTTTPSTTMTTRAPTTVTISSPTTTPPRVTSHADELRKIDGPNSVVIDSMSFSEITPVLLLKSSAHHGVGSKKTEPFFRSEILNSPRRFCRHVIFVLDNSGSVKFNFERLKLIIGNLADLVFEDSARKVGMITFSSRHRQRVVYDWSLHRAAEAPKEFHRKLRDLTFAGGITQLGAALSMLQDRLFDDNIRKAFRPVDIVLFTDGYSFDDPSAFARSLRLDGHRIYIAALFTSYLRTELDSITGDPSRVFTEMEGLDSLAHSLHSCL</sequence>
<keyword evidence="4" id="KW-1185">Reference proteome</keyword>
<dbReference type="PROSITE" id="PS50234">
    <property type="entry name" value="VWFA"/>
    <property type="match status" value="1"/>
</dbReference>
<accession>A0AAN4Z6W9</accession>
<dbReference type="PANTHER" id="PTHR24020">
    <property type="entry name" value="COLLAGEN ALPHA"/>
    <property type="match status" value="1"/>
</dbReference>
<comment type="caution">
    <text evidence="3">The sequence shown here is derived from an EMBL/GenBank/DDBJ whole genome shotgun (WGS) entry which is preliminary data.</text>
</comment>
<dbReference type="EMBL" id="BTRK01000001">
    <property type="protein sequence ID" value="GMR33641.1"/>
    <property type="molecule type" value="Genomic_DNA"/>
</dbReference>